<feature type="region of interest" description="Disordered" evidence="3">
    <location>
        <begin position="1"/>
        <end position="26"/>
    </location>
</feature>
<feature type="non-terminal residue" evidence="5">
    <location>
        <position position="1"/>
    </location>
</feature>
<dbReference type="InterPro" id="IPR050248">
    <property type="entry name" value="Polysacc_deacetylase_ArnD"/>
</dbReference>
<name>A0A9D2MZI1_9FIRM</name>
<gene>
    <name evidence="5" type="ORF">H9704_07710</name>
</gene>
<dbReference type="Gene3D" id="3.20.20.370">
    <property type="entry name" value="Glycoside hydrolase/deacetylase"/>
    <property type="match status" value="1"/>
</dbReference>
<evidence type="ECO:0000256" key="1">
    <source>
        <dbReference type="ARBA" id="ARBA00022723"/>
    </source>
</evidence>
<reference evidence="5" key="2">
    <citation type="submission" date="2021-04" db="EMBL/GenBank/DDBJ databases">
        <authorList>
            <person name="Gilroy R."/>
        </authorList>
    </citation>
    <scope>NUCLEOTIDE SEQUENCE</scope>
    <source>
        <strain evidence="5">CHK180-15479</strain>
    </source>
</reference>
<protein>
    <submittedName>
        <fullName evidence="5">Polysaccharide deacetylase family protein</fullName>
    </submittedName>
</protein>
<dbReference type="GO" id="GO:0016020">
    <property type="term" value="C:membrane"/>
    <property type="evidence" value="ECO:0007669"/>
    <property type="project" value="TreeGrafter"/>
</dbReference>
<dbReference type="PROSITE" id="PS51677">
    <property type="entry name" value="NODB"/>
    <property type="match status" value="1"/>
</dbReference>
<dbReference type="Proteomes" id="UP000823910">
    <property type="component" value="Unassembled WGS sequence"/>
</dbReference>
<accession>A0A9D2MZI1</accession>
<dbReference type="Pfam" id="PF01522">
    <property type="entry name" value="Polysacc_deac_1"/>
    <property type="match status" value="1"/>
</dbReference>
<evidence type="ECO:0000259" key="4">
    <source>
        <dbReference type="PROSITE" id="PS51677"/>
    </source>
</evidence>
<dbReference type="PANTHER" id="PTHR10587">
    <property type="entry name" value="GLYCOSYL TRANSFERASE-RELATED"/>
    <property type="match status" value="1"/>
</dbReference>
<dbReference type="SUPFAM" id="SSF88713">
    <property type="entry name" value="Glycoside hydrolase/deacetylase"/>
    <property type="match status" value="1"/>
</dbReference>
<evidence type="ECO:0000256" key="2">
    <source>
        <dbReference type="ARBA" id="ARBA00022801"/>
    </source>
</evidence>
<feature type="domain" description="NodB homology" evidence="4">
    <location>
        <begin position="1"/>
        <end position="134"/>
    </location>
</feature>
<reference evidence="5" key="1">
    <citation type="journal article" date="2021" name="PeerJ">
        <title>Extensive microbial diversity within the chicken gut microbiome revealed by metagenomics and culture.</title>
        <authorList>
            <person name="Gilroy R."/>
            <person name="Ravi A."/>
            <person name="Getino M."/>
            <person name="Pursley I."/>
            <person name="Horton D.L."/>
            <person name="Alikhan N.F."/>
            <person name="Baker D."/>
            <person name="Gharbi K."/>
            <person name="Hall N."/>
            <person name="Watson M."/>
            <person name="Adriaenssens E.M."/>
            <person name="Foster-Nyarko E."/>
            <person name="Jarju S."/>
            <person name="Secka A."/>
            <person name="Antonio M."/>
            <person name="Oren A."/>
            <person name="Chaudhuri R.R."/>
            <person name="La Ragione R."/>
            <person name="Hildebrand F."/>
            <person name="Pallen M.J."/>
        </authorList>
    </citation>
    <scope>NUCLEOTIDE SEQUENCE</scope>
    <source>
        <strain evidence="5">CHK180-15479</strain>
    </source>
</reference>
<dbReference type="InterPro" id="IPR011330">
    <property type="entry name" value="Glyco_hydro/deAcase_b/a-brl"/>
</dbReference>
<keyword evidence="2" id="KW-0378">Hydrolase</keyword>
<dbReference type="PANTHER" id="PTHR10587:SF133">
    <property type="entry name" value="CHITIN DEACETYLASE 1-RELATED"/>
    <property type="match status" value="1"/>
</dbReference>
<dbReference type="AlphaFoldDB" id="A0A9D2MZI1"/>
<organism evidence="5 6">
    <name type="scientific">Candidatus Enterocloster excrementipullorum</name>
    <dbReference type="NCBI Taxonomy" id="2838559"/>
    <lineage>
        <taxon>Bacteria</taxon>
        <taxon>Bacillati</taxon>
        <taxon>Bacillota</taxon>
        <taxon>Clostridia</taxon>
        <taxon>Lachnospirales</taxon>
        <taxon>Lachnospiraceae</taxon>
        <taxon>Enterocloster</taxon>
    </lineage>
</organism>
<evidence type="ECO:0000313" key="6">
    <source>
        <dbReference type="Proteomes" id="UP000823910"/>
    </source>
</evidence>
<proteinExistence type="predicted"/>
<dbReference type="GO" id="GO:0016810">
    <property type="term" value="F:hydrolase activity, acting on carbon-nitrogen (but not peptide) bonds"/>
    <property type="evidence" value="ECO:0007669"/>
    <property type="project" value="InterPro"/>
</dbReference>
<evidence type="ECO:0000313" key="5">
    <source>
        <dbReference type="EMBL" id="HJC06025.1"/>
    </source>
</evidence>
<dbReference type="InterPro" id="IPR002509">
    <property type="entry name" value="NODB_dom"/>
</dbReference>
<dbReference type="EMBL" id="DWWT01000032">
    <property type="protein sequence ID" value="HJC06025.1"/>
    <property type="molecule type" value="Genomic_DNA"/>
</dbReference>
<keyword evidence="1" id="KW-0479">Metal-binding</keyword>
<dbReference type="GO" id="GO:0046872">
    <property type="term" value="F:metal ion binding"/>
    <property type="evidence" value="ECO:0007669"/>
    <property type="project" value="UniProtKB-KW"/>
</dbReference>
<sequence>QEELVRRMKDEGHLIGSHSYGHTPLTELSGSEAAERLEETSRLIEEVTGEAPEYVRPPYGKWSDALEEQADMTPVFWSVDSMDWKLKDRNRIVDRVLKDAGNGDIILMHDIFPQSVDAALELADRLSGEGYVFVTVDEMLVD</sequence>
<evidence type="ECO:0000256" key="3">
    <source>
        <dbReference type="SAM" id="MobiDB-lite"/>
    </source>
</evidence>
<feature type="compositionally biased region" description="Basic and acidic residues" evidence="3">
    <location>
        <begin position="1"/>
        <end position="13"/>
    </location>
</feature>
<dbReference type="GO" id="GO:0005975">
    <property type="term" value="P:carbohydrate metabolic process"/>
    <property type="evidence" value="ECO:0007669"/>
    <property type="project" value="InterPro"/>
</dbReference>
<comment type="caution">
    <text evidence="5">The sequence shown here is derived from an EMBL/GenBank/DDBJ whole genome shotgun (WGS) entry which is preliminary data.</text>
</comment>